<dbReference type="OrthoDB" id="10006218at2759"/>
<dbReference type="Pfam" id="PF05050">
    <property type="entry name" value="Methyltransf_21"/>
    <property type="match status" value="1"/>
</dbReference>
<dbReference type="AlphaFoldDB" id="A0A8X6K1K6"/>
<name>A0A8X6K1K6_NEPPI</name>
<proteinExistence type="predicted"/>
<comment type="caution">
    <text evidence="2">The sequence shown here is derived from an EMBL/GenBank/DDBJ whole genome shotgun (WGS) entry which is preliminary data.</text>
</comment>
<dbReference type="InterPro" id="IPR029063">
    <property type="entry name" value="SAM-dependent_MTases_sf"/>
</dbReference>
<protein>
    <submittedName>
        <fullName evidence="2">Methyltransf_21 domain-containing protein</fullName>
    </submittedName>
</protein>
<evidence type="ECO:0000259" key="1">
    <source>
        <dbReference type="Pfam" id="PF05050"/>
    </source>
</evidence>
<dbReference type="Gene3D" id="3.40.50.150">
    <property type="entry name" value="Vaccinia Virus protein VP39"/>
    <property type="match status" value="1"/>
</dbReference>
<dbReference type="SUPFAM" id="SSF53335">
    <property type="entry name" value="S-adenosyl-L-methionine-dependent methyltransferases"/>
    <property type="match status" value="1"/>
</dbReference>
<dbReference type="Proteomes" id="UP000887013">
    <property type="component" value="Unassembled WGS sequence"/>
</dbReference>
<feature type="domain" description="Methyltransferase FkbM" evidence="1">
    <location>
        <begin position="6"/>
        <end position="76"/>
    </location>
</feature>
<gene>
    <name evidence="2" type="primary">AVEN_199706_1</name>
    <name evidence="2" type="ORF">NPIL_26221</name>
</gene>
<dbReference type="InterPro" id="IPR026913">
    <property type="entry name" value="METTL24"/>
</dbReference>
<sequence length="116" mass="13921">MKTWRMRTLDAIMEFLGHENRTIDVLKMDIEGDEWNVLEDMLKKNLFTKINHLCVEVHLHSGEWSRKLHILRKLEDDGQMRFFSSRKNLVTSPKSVPGLKNRTEQLFYELAWFRDS</sequence>
<organism evidence="2 3">
    <name type="scientific">Nephila pilipes</name>
    <name type="common">Giant wood spider</name>
    <name type="synonym">Nephila maculata</name>
    <dbReference type="NCBI Taxonomy" id="299642"/>
    <lineage>
        <taxon>Eukaryota</taxon>
        <taxon>Metazoa</taxon>
        <taxon>Ecdysozoa</taxon>
        <taxon>Arthropoda</taxon>
        <taxon>Chelicerata</taxon>
        <taxon>Arachnida</taxon>
        <taxon>Araneae</taxon>
        <taxon>Araneomorphae</taxon>
        <taxon>Entelegynae</taxon>
        <taxon>Araneoidea</taxon>
        <taxon>Nephilidae</taxon>
        <taxon>Nephila</taxon>
    </lineage>
</organism>
<dbReference type="PANTHER" id="PTHR32026">
    <property type="entry name" value="METHYLTRANSFERASE-LIKE PROTEIN 24"/>
    <property type="match status" value="1"/>
</dbReference>
<evidence type="ECO:0000313" key="3">
    <source>
        <dbReference type="Proteomes" id="UP000887013"/>
    </source>
</evidence>
<keyword evidence="3" id="KW-1185">Reference proteome</keyword>
<reference evidence="2" key="1">
    <citation type="submission" date="2020-08" db="EMBL/GenBank/DDBJ databases">
        <title>Multicomponent nature underlies the extraordinary mechanical properties of spider dragline silk.</title>
        <authorList>
            <person name="Kono N."/>
            <person name="Nakamura H."/>
            <person name="Mori M."/>
            <person name="Yoshida Y."/>
            <person name="Ohtoshi R."/>
            <person name="Malay A.D."/>
            <person name="Moran D.A.P."/>
            <person name="Tomita M."/>
            <person name="Numata K."/>
            <person name="Arakawa K."/>
        </authorList>
    </citation>
    <scope>NUCLEOTIDE SEQUENCE</scope>
</reference>
<evidence type="ECO:0000313" key="2">
    <source>
        <dbReference type="EMBL" id="GFS55016.1"/>
    </source>
</evidence>
<accession>A0A8X6K1K6</accession>
<dbReference type="EMBL" id="BMAW01046363">
    <property type="protein sequence ID" value="GFS55016.1"/>
    <property type="molecule type" value="Genomic_DNA"/>
</dbReference>
<dbReference type="InterPro" id="IPR006342">
    <property type="entry name" value="FkbM_mtfrase"/>
</dbReference>
<dbReference type="PANTHER" id="PTHR32026:SF10">
    <property type="entry name" value="METHYLTRANSFERASE-LIKE PROTEIN 24-RELATED"/>
    <property type="match status" value="1"/>
</dbReference>